<reference evidence="2" key="1">
    <citation type="submission" date="2022-07" db="EMBL/GenBank/DDBJ databases">
        <authorList>
            <person name="Criscuolo A."/>
        </authorList>
    </citation>
    <scope>NUCLEOTIDE SEQUENCE</scope>
    <source>
        <strain evidence="2">CIP111854</strain>
    </source>
</reference>
<dbReference type="EMBL" id="CAMAPC010000008">
    <property type="protein sequence ID" value="CAH9059506.1"/>
    <property type="molecule type" value="Genomic_DNA"/>
</dbReference>
<dbReference type="InterPro" id="IPR011009">
    <property type="entry name" value="Kinase-like_dom_sf"/>
</dbReference>
<evidence type="ECO:0000313" key="2">
    <source>
        <dbReference type="EMBL" id="CAH9059506.1"/>
    </source>
</evidence>
<comment type="caution">
    <text evidence="2">The sequence shown here is derived from an EMBL/GenBank/DDBJ whole genome shotgun (WGS) entry which is preliminary data.</text>
</comment>
<dbReference type="Proteomes" id="UP001152467">
    <property type="component" value="Unassembled WGS sequence"/>
</dbReference>
<dbReference type="AlphaFoldDB" id="A0A9W4W051"/>
<dbReference type="InterPro" id="IPR002575">
    <property type="entry name" value="Aminoglycoside_PTrfase"/>
</dbReference>
<dbReference type="RefSeq" id="WP_261626492.1">
    <property type="nucleotide sequence ID" value="NZ_CAMAPC010000008.1"/>
</dbReference>
<dbReference type="GO" id="GO:0016301">
    <property type="term" value="F:kinase activity"/>
    <property type="evidence" value="ECO:0007669"/>
    <property type="project" value="UniProtKB-KW"/>
</dbReference>
<name>A0A9W4W051_9GAMM</name>
<proteinExistence type="predicted"/>
<dbReference type="Pfam" id="PF01636">
    <property type="entry name" value="APH"/>
    <property type="match status" value="1"/>
</dbReference>
<protein>
    <submittedName>
        <fullName evidence="2">N-acetylmuramate/N-acetylglucosamine kinase</fullName>
        <ecNumber evidence="2">2.7.1.221</ecNumber>
    </submittedName>
</protein>
<evidence type="ECO:0000259" key="1">
    <source>
        <dbReference type="Pfam" id="PF01636"/>
    </source>
</evidence>
<keyword evidence="2" id="KW-0808">Transferase</keyword>
<dbReference type="SUPFAM" id="SSF56112">
    <property type="entry name" value="Protein kinase-like (PK-like)"/>
    <property type="match status" value="1"/>
</dbReference>
<feature type="domain" description="Aminoglycoside phosphotransferase" evidence="1">
    <location>
        <begin position="28"/>
        <end position="226"/>
    </location>
</feature>
<evidence type="ECO:0000313" key="3">
    <source>
        <dbReference type="Proteomes" id="UP001152467"/>
    </source>
</evidence>
<dbReference type="Gene3D" id="3.90.1200.10">
    <property type="match status" value="1"/>
</dbReference>
<gene>
    <name evidence="2" type="primary">amgK</name>
    <name evidence="2" type="ORF">PSECIP111854_02420</name>
</gene>
<keyword evidence="3" id="KW-1185">Reference proteome</keyword>
<keyword evidence="2" id="KW-0418">Kinase</keyword>
<accession>A0A9W4W051</accession>
<dbReference type="Gene3D" id="3.30.200.20">
    <property type="entry name" value="Phosphorylase Kinase, domain 1"/>
    <property type="match status" value="1"/>
</dbReference>
<organism evidence="2 3">
    <name type="scientific">Pseudoalteromonas holothuriae</name>
    <dbReference type="NCBI Taxonomy" id="2963714"/>
    <lineage>
        <taxon>Bacteria</taxon>
        <taxon>Pseudomonadati</taxon>
        <taxon>Pseudomonadota</taxon>
        <taxon>Gammaproteobacteria</taxon>
        <taxon>Alteromonadales</taxon>
        <taxon>Pseudoalteromonadaceae</taxon>
        <taxon>Pseudoalteromonas</taxon>
    </lineage>
</organism>
<sequence>MTKRQNRQSLYTGFLQSYFKNEDFQCIAITSDASFRCYHRVSCREQNYILMDSDPSKLDNQPFIALNANFLNNGIKVPKILHADTEQGLILLEDLGKEHLADRVHLSSRYTDYCEILALLPNIATTLESPFMKAYDAEFISLEIDIFWQWLVCEWLALSRDELPSKAFQASKSYLVNAILAQPQVTMHRDFHSRNIMHTNTGWALIDYQDAVQGPVTYDAVSLLRDCYLKLPKEEFNTLRLKSFEILGDAQLLSGMSFEQYCYYFDMTGMQRHLKAAGIFCRLLLRDEKAGYLKDIIPTLKYIEDVAKCYESFQWLATWLRHEIIPKVEVKLSCNT</sequence>
<dbReference type="EC" id="2.7.1.221" evidence="2"/>